<feature type="transmembrane region" description="Helical" evidence="5">
    <location>
        <begin position="21"/>
        <end position="42"/>
    </location>
</feature>
<keyword evidence="3 5" id="KW-1133">Transmembrane helix</keyword>
<feature type="transmembrane region" description="Helical" evidence="5">
    <location>
        <begin position="117"/>
        <end position="134"/>
    </location>
</feature>
<accession>A0ABP8PFE2</accession>
<dbReference type="CDD" id="cd03386">
    <property type="entry name" value="PAP2_Aur1_like"/>
    <property type="match status" value="1"/>
</dbReference>
<proteinExistence type="predicted"/>
<evidence type="ECO:0000256" key="3">
    <source>
        <dbReference type="ARBA" id="ARBA00022989"/>
    </source>
</evidence>
<dbReference type="PANTHER" id="PTHR31310">
    <property type="match status" value="1"/>
</dbReference>
<gene>
    <name evidence="7" type="ORF">GCM10023191_010530</name>
</gene>
<evidence type="ECO:0000256" key="4">
    <source>
        <dbReference type="ARBA" id="ARBA00023136"/>
    </source>
</evidence>
<dbReference type="Pfam" id="PF14378">
    <property type="entry name" value="PAP2_3"/>
    <property type="match status" value="1"/>
</dbReference>
<protein>
    <recommendedName>
        <fullName evidence="6">Inositolphosphotransferase Aur1/Ipt1 domain-containing protein</fullName>
    </recommendedName>
</protein>
<evidence type="ECO:0000259" key="6">
    <source>
        <dbReference type="Pfam" id="PF14378"/>
    </source>
</evidence>
<evidence type="ECO:0000313" key="7">
    <source>
        <dbReference type="EMBL" id="GAA4485621.1"/>
    </source>
</evidence>
<comment type="caution">
    <text evidence="7">The sequence shown here is derived from an EMBL/GenBank/DDBJ whole genome shotgun (WGS) entry which is preliminary data.</text>
</comment>
<keyword evidence="2 5" id="KW-0812">Transmembrane</keyword>
<feature type="transmembrane region" description="Helical" evidence="5">
    <location>
        <begin position="200"/>
        <end position="217"/>
    </location>
</feature>
<dbReference type="PANTHER" id="PTHR31310:SF7">
    <property type="entry name" value="PA-PHOSPHATASE RELATED-FAMILY PROTEIN DDB_G0268928"/>
    <property type="match status" value="1"/>
</dbReference>
<feature type="transmembrane region" description="Helical" evidence="5">
    <location>
        <begin position="174"/>
        <end position="193"/>
    </location>
</feature>
<reference evidence="8" key="1">
    <citation type="journal article" date="2019" name="Int. J. Syst. Evol. Microbiol.">
        <title>The Global Catalogue of Microorganisms (GCM) 10K type strain sequencing project: providing services to taxonomists for standard genome sequencing and annotation.</title>
        <authorList>
            <consortium name="The Broad Institute Genomics Platform"/>
            <consortium name="The Broad Institute Genome Sequencing Center for Infectious Disease"/>
            <person name="Wu L."/>
            <person name="Ma J."/>
        </authorList>
    </citation>
    <scope>NUCLEOTIDE SEQUENCE [LARGE SCALE GENOMIC DNA]</scope>
    <source>
        <strain evidence="8">JCM 17933</strain>
    </source>
</reference>
<organism evidence="7 8">
    <name type="scientific">Actinoallomurus oryzae</name>
    <dbReference type="NCBI Taxonomy" id="502180"/>
    <lineage>
        <taxon>Bacteria</taxon>
        <taxon>Bacillati</taxon>
        <taxon>Actinomycetota</taxon>
        <taxon>Actinomycetes</taxon>
        <taxon>Streptosporangiales</taxon>
        <taxon>Thermomonosporaceae</taxon>
        <taxon>Actinoallomurus</taxon>
    </lineage>
</organism>
<evidence type="ECO:0000256" key="2">
    <source>
        <dbReference type="ARBA" id="ARBA00022692"/>
    </source>
</evidence>
<keyword evidence="4 5" id="KW-0472">Membrane</keyword>
<comment type="subcellular location">
    <subcellularLocation>
        <location evidence="1">Membrane</location>
        <topology evidence="1">Multi-pass membrane protein</topology>
    </subcellularLocation>
</comment>
<dbReference type="InterPro" id="IPR026841">
    <property type="entry name" value="Aur1/Ipt1"/>
</dbReference>
<feature type="domain" description="Inositolphosphotransferase Aur1/Ipt1" evidence="6">
    <location>
        <begin position="55"/>
        <end position="239"/>
    </location>
</feature>
<name>A0ABP8PFE2_9ACTN</name>
<evidence type="ECO:0000256" key="1">
    <source>
        <dbReference type="ARBA" id="ARBA00004141"/>
    </source>
</evidence>
<evidence type="ECO:0000313" key="8">
    <source>
        <dbReference type="Proteomes" id="UP001500503"/>
    </source>
</evidence>
<evidence type="ECO:0000256" key="5">
    <source>
        <dbReference type="SAM" id="Phobius"/>
    </source>
</evidence>
<dbReference type="RefSeq" id="WP_345458191.1">
    <property type="nucleotide sequence ID" value="NZ_BAABHF010000010.1"/>
</dbReference>
<dbReference type="InterPro" id="IPR052185">
    <property type="entry name" value="IPC_Synthase-Related"/>
</dbReference>
<dbReference type="EMBL" id="BAABHF010000010">
    <property type="protein sequence ID" value="GAA4485621.1"/>
    <property type="molecule type" value="Genomic_DNA"/>
</dbReference>
<dbReference type="Proteomes" id="UP001500503">
    <property type="component" value="Unassembled WGS sequence"/>
</dbReference>
<feature type="transmembrane region" description="Helical" evidence="5">
    <location>
        <begin position="87"/>
        <end position="105"/>
    </location>
</feature>
<sequence>MSRLAPAPPVSAPDAKIRPRWWREVALLGAMYLMYDGVRLLVSAGHGEAFTNAHRVLHLEHTLRIADETGINHAVSAIPEFGVPLSYAYATLHYVVTPVVLGWLWRCRPRSYRGARTALVIATLIGLLGFWFFPTAPPRMLPGFVDTLARYHDWGWWGSAASAPRGLAGLTNEFAAMPSLHVGWAAWCGWQIARHANWDWLRALGVVYPVFMFVVVVGTANHYVADAVAGLMVIAVGALLARLRERRRVRRPVDRPRSATHPSS</sequence>
<feature type="transmembrane region" description="Helical" evidence="5">
    <location>
        <begin position="223"/>
        <end position="241"/>
    </location>
</feature>
<keyword evidence="8" id="KW-1185">Reference proteome</keyword>